<sequence>MAPILPPPAGGRTGFGGRDIWKSFNITSFRAQVGPTGGSRGYERVTGQSGWGISWWINEELIPVLHVERGKTYTFVVEGGVDASNSARYHPFYITDNSKGGGSKEDPAVLSKKPCVAGTGRYCEWTHKTVDKSDESSTWEDFKQTLNLQCDVGQPGTFTWTPDKDTPDVVYYQCFTHYYLGWKIMVTDPDQPERGRGKDRMESGRGEDRMESGAGLTTALLPLLLLGVIVSKAA</sequence>
<evidence type="ECO:0000259" key="3">
    <source>
        <dbReference type="Pfam" id="PF25489"/>
    </source>
</evidence>
<feature type="domain" description="At5g54830-like" evidence="3">
    <location>
        <begin position="153"/>
        <end position="188"/>
    </location>
</feature>
<reference evidence="4 5" key="1">
    <citation type="journal article" date="2023" name="Arcadia Sci">
        <title>De novo assembly of a long-read Amblyomma americanum tick genome.</title>
        <authorList>
            <person name="Chou S."/>
            <person name="Poskanzer K.E."/>
            <person name="Rollins M."/>
            <person name="Thuy-Boun P.S."/>
        </authorList>
    </citation>
    <scope>NUCLEOTIDE SEQUENCE [LARGE SCALE GENOMIC DNA]</scope>
    <source>
        <strain evidence="4">F_SG_1</strain>
        <tissue evidence="4">Salivary glands</tissue>
    </source>
</reference>
<dbReference type="EMBL" id="JARKHS020015052">
    <property type="protein sequence ID" value="KAK8774759.1"/>
    <property type="molecule type" value="Genomic_DNA"/>
</dbReference>
<dbReference type="Pfam" id="PF25489">
    <property type="entry name" value="At5g54830"/>
    <property type="match status" value="1"/>
</dbReference>
<dbReference type="InterPro" id="IPR008972">
    <property type="entry name" value="Cupredoxin"/>
</dbReference>
<feature type="region of interest" description="Disordered" evidence="2">
    <location>
        <begin position="190"/>
        <end position="211"/>
    </location>
</feature>
<feature type="compositionally biased region" description="Basic and acidic residues" evidence="2">
    <location>
        <begin position="191"/>
        <end position="211"/>
    </location>
</feature>
<name>A0AAQ4EIX2_AMBAM</name>
<keyword evidence="1" id="KW-0677">Repeat</keyword>
<dbReference type="AlphaFoldDB" id="A0AAQ4EIX2"/>
<protein>
    <recommendedName>
        <fullName evidence="3">At5g54830-like domain-containing protein</fullName>
    </recommendedName>
</protein>
<dbReference type="Proteomes" id="UP001321473">
    <property type="component" value="Unassembled WGS sequence"/>
</dbReference>
<evidence type="ECO:0000256" key="1">
    <source>
        <dbReference type="ARBA" id="ARBA00022737"/>
    </source>
</evidence>
<keyword evidence="5" id="KW-1185">Reference proteome</keyword>
<organism evidence="4 5">
    <name type="scientific">Amblyomma americanum</name>
    <name type="common">Lone star tick</name>
    <dbReference type="NCBI Taxonomy" id="6943"/>
    <lineage>
        <taxon>Eukaryota</taxon>
        <taxon>Metazoa</taxon>
        <taxon>Ecdysozoa</taxon>
        <taxon>Arthropoda</taxon>
        <taxon>Chelicerata</taxon>
        <taxon>Arachnida</taxon>
        <taxon>Acari</taxon>
        <taxon>Parasitiformes</taxon>
        <taxon>Ixodida</taxon>
        <taxon>Ixodoidea</taxon>
        <taxon>Ixodidae</taxon>
        <taxon>Amblyomminae</taxon>
        <taxon>Amblyomma</taxon>
    </lineage>
</organism>
<evidence type="ECO:0000313" key="5">
    <source>
        <dbReference type="Proteomes" id="UP001321473"/>
    </source>
</evidence>
<evidence type="ECO:0000256" key="2">
    <source>
        <dbReference type="SAM" id="MobiDB-lite"/>
    </source>
</evidence>
<evidence type="ECO:0000313" key="4">
    <source>
        <dbReference type="EMBL" id="KAK8774759.1"/>
    </source>
</evidence>
<gene>
    <name evidence="4" type="ORF">V5799_010707</name>
</gene>
<dbReference type="PANTHER" id="PTHR24036:SF5">
    <property type="entry name" value="THROMBOMODULIN"/>
    <property type="match status" value="1"/>
</dbReference>
<proteinExistence type="predicted"/>
<dbReference type="InterPro" id="IPR057443">
    <property type="entry name" value="At5g54830-like"/>
</dbReference>
<accession>A0AAQ4EIX2</accession>
<dbReference type="InterPro" id="IPR052126">
    <property type="entry name" value="Spindle_Org/Thrombomodulin"/>
</dbReference>
<dbReference type="PANTHER" id="PTHR24036">
    <property type="entry name" value="SKELETOR-RELATED"/>
    <property type="match status" value="1"/>
</dbReference>
<comment type="caution">
    <text evidence="4">The sequence shown here is derived from an EMBL/GenBank/DDBJ whole genome shotgun (WGS) entry which is preliminary data.</text>
</comment>
<dbReference type="SUPFAM" id="SSF49503">
    <property type="entry name" value="Cupredoxins"/>
    <property type="match status" value="1"/>
</dbReference>